<dbReference type="OrthoDB" id="285993at2"/>
<organism evidence="1 2">
    <name type="scientific">Lacibacter cauensis</name>
    <dbReference type="NCBI Taxonomy" id="510947"/>
    <lineage>
        <taxon>Bacteria</taxon>
        <taxon>Pseudomonadati</taxon>
        <taxon>Bacteroidota</taxon>
        <taxon>Chitinophagia</taxon>
        <taxon>Chitinophagales</taxon>
        <taxon>Chitinophagaceae</taxon>
        <taxon>Lacibacter</taxon>
    </lineage>
</organism>
<dbReference type="PANTHER" id="PTHR38471:SF2">
    <property type="entry name" value="FOUR HELIX BUNDLE PROTEIN"/>
    <property type="match status" value="1"/>
</dbReference>
<comment type="caution">
    <text evidence="1">The sequence shown here is derived from an EMBL/GenBank/DDBJ whole genome shotgun (WGS) entry which is preliminary data.</text>
</comment>
<gene>
    <name evidence="1" type="ORF">IQ13_3176</name>
</gene>
<dbReference type="SUPFAM" id="SSF158446">
    <property type="entry name" value="IVS-encoded protein-like"/>
    <property type="match status" value="1"/>
</dbReference>
<evidence type="ECO:0000313" key="1">
    <source>
        <dbReference type="EMBL" id="TWI80499.1"/>
    </source>
</evidence>
<dbReference type="RefSeq" id="WP_144887482.1">
    <property type="nucleotide sequence ID" value="NZ_VLLE01000005.1"/>
</dbReference>
<dbReference type="NCBIfam" id="TIGR02436">
    <property type="entry name" value="four helix bundle protein"/>
    <property type="match status" value="1"/>
</dbReference>
<dbReference type="AlphaFoldDB" id="A0A562SGU3"/>
<dbReference type="Pfam" id="PF05635">
    <property type="entry name" value="23S_rRNA_IVP"/>
    <property type="match status" value="1"/>
</dbReference>
<name>A0A562SGU3_9BACT</name>
<reference evidence="1 2" key="1">
    <citation type="journal article" date="2015" name="Stand. Genomic Sci.">
        <title>Genomic Encyclopedia of Bacterial and Archaeal Type Strains, Phase III: the genomes of soil and plant-associated and newly described type strains.</title>
        <authorList>
            <person name="Whitman W.B."/>
            <person name="Woyke T."/>
            <person name="Klenk H.P."/>
            <person name="Zhou Y."/>
            <person name="Lilburn T.G."/>
            <person name="Beck B.J."/>
            <person name="De Vos P."/>
            <person name="Vandamme P."/>
            <person name="Eisen J.A."/>
            <person name="Garrity G."/>
            <person name="Hugenholtz P."/>
            <person name="Kyrpides N.C."/>
        </authorList>
    </citation>
    <scope>NUCLEOTIDE SEQUENCE [LARGE SCALE GENOMIC DNA]</scope>
    <source>
        <strain evidence="1 2">CGMCC 1.7271</strain>
    </source>
</reference>
<protein>
    <submittedName>
        <fullName evidence="1">Four helix bundle protein</fullName>
    </submittedName>
</protein>
<dbReference type="Gene3D" id="1.20.1440.60">
    <property type="entry name" value="23S rRNA-intervening sequence"/>
    <property type="match status" value="1"/>
</dbReference>
<dbReference type="InterPro" id="IPR036583">
    <property type="entry name" value="23S_rRNA_IVS_sf"/>
</dbReference>
<dbReference type="PIRSF" id="PIRSF035652">
    <property type="entry name" value="CHP02436"/>
    <property type="match status" value="1"/>
</dbReference>
<dbReference type="EMBL" id="VLLE01000005">
    <property type="protein sequence ID" value="TWI80499.1"/>
    <property type="molecule type" value="Genomic_DNA"/>
</dbReference>
<evidence type="ECO:0000313" key="2">
    <source>
        <dbReference type="Proteomes" id="UP000316167"/>
    </source>
</evidence>
<proteinExistence type="predicted"/>
<sequence length="118" mass="13696">MKENILKTKSFDFAVRIVKLYKFLKKEHNEFILSQQIVRSGTSIGALIREAEHGESLKDFIHKLTIGLKEANESKYWLDLLFATDFINKKMFDSINKDCEELLKLLTASVKTSKSRLK</sequence>
<dbReference type="InterPro" id="IPR012657">
    <property type="entry name" value="23S_rRNA-intervening_sequence"/>
</dbReference>
<dbReference type="PANTHER" id="PTHR38471">
    <property type="entry name" value="FOUR HELIX BUNDLE PROTEIN"/>
    <property type="match status" value="1"/>
</dbReference>
<dbReference type="Proteomes" id="UP000316167">
    <property type="component" value="Unassembled WGS sequence"/>
</dbReference>
<accession>A0A562SGU3</accession>
<keyword evidence="2" id="KW-1185">Reference proteome</keyword>